<evidence type="ECO:0000313" key="1">
    <source>
        <dbReference type="EMBL" id="AEP35727.1"/>
    </source>
</evidence>
<dbReference type="KEGG" id="cra:CTO_1017"/>
<accession>G4NLX3</accession>
<reference evidence="1 2" key="1">
    <citation type="journal article" date="2011" name="J. Exp. Med.">
        <title>A live-attenuated chlamydial vaccine protects against trachoma in nonhuman primates.</title>
        <authorList>
            <person name="Kari L."/>
            <person name="Whitmire W.M."/>
            <person name="Olivares-Zavaleta N."/>
            <person name="Goheen M.M."/>
            <person name="Taylor L.D."/>
            <person name="Carlson J.H."/>
            <person name="Sturdevant G.L."/>
            <person name="Lu C."/>
            <person name="Bakios L.E."/>
            <person name="Randall L.B."/>
            <person name="Parnell M.J."/>
            <person name="Zhong G."/>
            <person name="Caldwell H.D."/>
        </authorList>
    </citation>
    <scope>NUCLEOTIDE SEQUENCE [LARGE SCALE GENOMIC DNA]</scope>
    <source>
        <strain evidence="1 2">A2497</strain>
    </source>
</reference>
<sequence length="33" mass="3714">MVRALISTQIFFLKASLIKKKGTRLSPHTRLAS</sequence>
<proteinExistence type="predicted"/>
<evidence type="ECO:0000313" key="2">
    <source>
        <dbReference type="Proteomes" id="UP000009287"/>
    </source>
</evidence>
<gene>
    <name evidence="1" type="ordered locus">CTO_1017</name>
</gene>
<dbReference type="Proteomes" id="UP000009287">
    <property type="component" value="Chromosome"/>
</dbReference>
<dbReference type="AlphaFoldDB" id="G4NLX3"/>
<organism evidence="1 2">
    <name type="scientific">Chlamydia trachomatis serovar A (strain A2497)</name>
    <dbReference type="NCBI Taxonomy" id="580047"/>
    <lineage>
        <taxon>Bacteria</taxon>
        <taxon>Pseudomonadati</taxon>
        <taxon>Chlamydiota</taxon>
        <taxon>Chlamydiia</taxon>
        <taxon>Chlamydiales</taxon>
        <taxon>Chlamydiaceae</taxon>
        <taxon>Chlamydia/Chlamydophila group</taxon>
        <taxon>Chlamydia</taxon>
    </lineage>
</organism>
<dbReference type="EMBL" id="CP002401">
    <property type="protein sequence ID" value="AEP35727.1"/>
    <property type="molecule type" value="Genomic_DNA"/>
</dbReference>
<protein>
    <submittedName>
        <fullName evidence="1">Uncharacterized protein</fullName>
    </submittedName>
</protein>
<name>G4NLX3_CHLT4</name>